<evidence type="ECO:0000313" key="1">
    <source>
        <dbReference type="EMBL" id="KKK97018.1"/>
    </source>
</evidence>
<dbReference type="EMBL" id="LAZR01046233">
    <property type="protein sequence ID" value="KKK97018.1"/>
    <property type="molecule type" value="Genomic_DNA"/>
</dbReference>
<reference evidence="1" key="1">
    <citation type="journal article" date="2015" name="Nature">
        <title>Complex archaea that bridge the gap between prokaryotes and eukaryotes.</title>
        <authorList>
            <person name="Spang A."/>
            <person name="Saw J.H."/>
            <person name="Jorgensen S.L."/>
            <person name="Zaremba-Niedzwiedzka K."/>
            <person name="Martijn J."/>
            <person name="Lind A.E."/>
            <person name="van Eijk R."/>
            <person name="Schleper C."/>
            <person name="Guy L."/>
            <person name="Ettema T.J."/>
        </authorList>
    </citation>
    <scope>NUCLEOTIDE SEQUENCE</scope>
</reference>
<gene>
    <name evidence="1" type="ORF">LCGC14_2656950</name>
</gene>
<proteinExistence type="predicted"/>
<name>A0A0F8ZT87_9ZZZZ</name>
<dbReference type="AlphaFoldDB" id="A0A0F8ZT87"/>
<sequence>MTDLTHDELRALCTKISVIEGWQHDELVNDTLALAKATLSLLDEVVRLRDALTEIKEGPYQAHIYNRIAAEALSHKQSEERG</sequence>
<protein>
    <submittedName>
        <fullName evidence="1">Uncharacterized protein</fullName>
    </submittedName>
</protein>
<accession>A0A0F8ZT87</accession>
<comment type="caution">
    <text evidence="1">The sequence shown here is derived from an EMBL/GenBank/DDBJ whole genome shotgun (WGS) entry which is preliminary data.</text>
</comment>
<organism evidence="1">
    <name type="scientific">marine sediment metagenome</name>
    <dbReference type="NCBI Taxonomy" id="412755"/>
    <lineage>
        <taxon>unclassified sequences</taxon>
        <taxon>metagenomes</taxon>
        <taxon>ecological metagenomes</taxon>
    </lineage>
</organism>